<dbReference type="Gene3D" id="3.30.1490.20">
    <property type="entry name" value="ATP-grasp fold, A domain"/>
    <property type="match status" value="1"/>
</dbReference>
<dbReference type="InterPro" id="IPR051538">
    <property type="entry name" value="Acyl-CoA_Synth/Transferase"/>
</dbReference>
<dbReference type="GO" id="GO:0005524">
    <property type="term" value="F:ATP binding"/>
    <property type="evidence" value="ECO:0007669"/>
    <property type="project" value="UniProtKB-KW"/>
</dbReference>
<sequence>MFEKKLHHLEHLLSPRSIAIVGASHDKKKIGAIVLRNIIDGGFAGKIYPVNPSGGTLQKLRAYESYNAIPQIPDLAVVAVPANIVPSVLEEIGQKGTRNVIVLSAGFKEIGESGRGAEEELIAIAKRHNLSIIGPNCLGILNAPCKLNATFGASSLLSGNLRFISQSGAIATSFFDWAGKAGLGFSEFVTLGNKAVINENDILEYWQSKSLESSKEKQRQVHRGLSPYEPIGLYLESIAEGKKFLKHLKHMSRNNPIFLLKPGKSSGAQKAMLSHTGSIAGNDAVLDAALHEAGVIRCHGMEDLFDLAKAFAWEKSPQSNKVAVISNAGGPGVLSADLIDEAGLEMAQLSTKTHTILQKNLPATANIHDPIDVLGDALADRYATAIDAVLADSGVDAVVVLLTPQLTTQIAETAKIVSAASVKFGKPIVTAFIGGAQVAKGETILNAHRVPCFRYPDRAIWVLGRMWAWEQWRGEHQKSEVVKKIVVRRPVQKMLHAFVNKNTVVLSPLQANKLLVTHKICTPVSMSAFTIESAEAFLSRHKKIVLKISSSVLLHKTELHGVIPHIDDTKKLRVAWKQLCKILKKVKHTDKAAEIMMQKQIDDGIELIVGVKTDSNFGKVLLFGAGGIMVNLLADRNLHTVPISQKEVEDLIKNSKINKLLVGYRGNKPYAIKKLVKIMLRLVALALADEIDEIEINPLIITRKEVFAVDGKVLLKDQPKS</sequence>
<dbReference type="InterPro" id="IPR043938">
    <property type="entry name" value="Ligase_CoA_dom"/>
</dbReference>
<dbReference type="Gene3D" id="3.30.470.20">
    <property type="entry name" value="ATP-grasp fold, B domain"/>
    <property type="match status" value="1"/>
</dbReference>
<dbReference type="SUPFAM" id="SSF51735">
    <property type="entry name" value="NAD(P)-binding Rossmann-fold domains"/>
    <property type="match status" value="1"/>
</dbReference>
<feature type="domain" description="CoA-binding" evidence="4">
    <location>
        <begin position="12"/>
        <end position="107"/>
    </location>
</feature>
<dbReference type="GO" id="GO:0043758">
    <property type="term" value="F:acetate-CoA ligase (ADP-forming) activity"/>
    <property type="evidence" value="ECO:0007669"/>
    <property type="project" value="InterPro"/>
</dbReference>
<dbReference type="SMART" id="SM00881">
    <property type="entry name" value="CoA_binding"/>
    <property type="match status" value="1"/>
</dbReference>
<evidence type="ECO:0000313" key="5">
    <source>
        <dbReference type="EMBL" id="OGH65732.1"/>
    </source>
</evidence>
<dbReference type="InterPro" id="IPR003781">
    <property type="entry name" value="CoA-bd"/>
</dbReference>
<dbReference type="InterPro" id="IPR036291">
    <property type="entry name" value="NAD(P)-bd_dom_sf"/>
</dbReference>
<organism evidence="5 6">
    <name type="scientific">Candidatus Magasanikbacteria bacterium RIFCSPHIGHO2_02_FULL_41_13</name>
    <dbReference type="NCBI Taxonomy" id="1798676"/>
    <lineage>
        <taxon>Bacteria</taxon>
        <taxon>Candidatus Magasanikiibacteriota</taxon>
    </lineage>
</organism>
<reference evidence="5 6" key="1">
    <citation type="journal article" date="2016" name="Nat. Commun.">
        <title>Thousands of microbial genomes shed light on interconnected biogeochemical processes in an aquifer system.</title>
        <authorList>
            <person name="Anantharaman K."/>
            <person name="Brown C.T."/>
            <person name="Hug L.A."/>
            <person name="Sharon I."/>
            <person name="Castelle C.J."/>
            <person name="Probst A.J."/>
            <person name="Thomas B.C."/>
            <person name="Singh A."/>
            <person name="Wilkins M.J."/>
            <person name="Karaoz U."/>
            <person name="Brodie E.L."/>
            <person name="Williams K.H."/>
            <person name="Hubbard S.S."/>
            <person name="Banfield J.F."/>
        </authorList>
    </citation>
    <scope>NUCLEOTIDE SEQUENCE [LARGE SCALE GENOMIC DNA]</scope>
</reference>
<evidence type="ECO:0000256" key="3">
    <source>
        <dbReference type="ARBA" id="ARBA00022840"/>
    </source>
</evidence>
<evidence type="ECO:0000313" key="6">
    <source>
        <dbReference type="Proteomes" id="UP000178742"/>
    </source>
</evidence>
<name>A0A1F6M249_9BACT</name>
<dbReference type="Pfam" id="PF13549">
    <property type="entry name" value="ATP-grasp_5"/>
    <property type="match status" value="1"/>
</dbReference>
<keyword evidence="1" id="KW-0436">Ligase</keyword>
<dbReference type="STRING" id="1798676.A3B90_01920"/>
<dbReference type="PANTHER" id="PTHR43334">
    <property type="entry name" value="ACETATE--COA LIGASE [ADP-FORMING]"/>
    <property type="match status" value="1"/>
</dbReference>
<gene>
    <name evidence="5" type="ORF">A3B90_01920</name>
</gene>
<dbReference type="Gene3D" id="3.40.50.720">
    <property type="entry name" value="NAD(P)-binding Rossmann-like Domain"/>
    <property type="match status" value="1"/>
</dbReference>
<proteinExistence type="predicted"/>
<dbReference type="SUPFAM" id="SSF52210">
    <property type="entry name" value="Succinyl-CoA synthetase domains"/>
    <property type="match status" value="2"/>
</dbReference>
<comment type="caution">
    <text evidence="5">The sequence shown here is derived from an EMBL/GenBank/DDBJ whole genome shotgun (WGS) entry which is preliminary data.</text>
</comment>
<dbReference type="InterPro" id="IPR013815">
    <property type="entry name" value="ATP_grasp_subdomain_1"/>
</dbReference>
<evidence type="ECO:0000259" key="4">
    <source>
        <dbReference type="SMART" id="SM00881"/>
    </source>
</evidence>
<dbReference type="Gene3D" id="3.40.50.261">
    <property type="entry name" value="Succinyl-CoA synthetase domains"/>
    <property type="match status" value="2"/>
</dbReference>
<dbReference type="Pfam" id="PF13607">
    <property type="entry name" value="Succ_CoA_lig"/>
    <property type="match status" value="2"/>
</dbReference>
<keyword evidence="3" id="KW-0067">ATP-binding</keyword>
<dbReference type="PANTHER" id="PTHR43334:SF1">
    <property type="entry name" value="3-HYDROXYPROPIONATE--COA LIGASE [ADP-FORMING]"/>
    <property type="match status" value="1"/>
</dbReference>
<dbReference type="InterPro" id="IPR016102">
    <property type="entry name" value="Succinyl-CoA_synth-like"/>
</dbReference>
<dbReference type="AlphaFoldDB" id="A0A1F6M249"/>
<dbReference type="InterPro" id="IPR032875">
    <property type="entry name" value="Succ_CoA_lig_flav_dom"/>
</dbReference>
<dbReference type="Proteomes" id="UP000178742">
    <property type="component" value="Unassembled WGS sequence"/>
</dbReference>
<evidence type="ECO:0000256" key="2">
    <source>
        <dbReference type="ARBA" id="ARBA00022741"/>
    </source>
</evidence>
<keyword evidence="2" id="KW-0547">Nucleotide-binding</keyword>
<evidence type="ECO:0000256" key="1">
    <source>
        <dbReference type="ARBA" id="ARBA00022598"/>
    </source>
</evidence>
<protein>
    <recommendedName>
        <fullName evidence="4">CoA-binding domain-containing protein</fullName>
    </recommendedName>
</protein>
<accession>A0A1F6M249</accession>
<dbReference type="Pfam" id="PF13380">
    <property type="entry name" value="CoA_binding_2"/>
    <property type="match status" value="1"/>
</dbReference>
<dbReference type="EMBL" id="MFPX01000030">
    <property type="protein sequence ID" value="OGH65732.1"/>
    <property type="molecule type" value="Genomic_DNA"/>
</dbReference>
<dbReference type="SUPFAM" id="SSF56059">
    <property type="entry name" value="Glutathione synthetase ATP-binding domain-like"/>
    <property type="match status" value="1"/>
</dbReference>
<dbReference type="Pfam" id="PF19045">
    <property type="entry name" value="Ligase_CoA_2"/>
    <property type="match status" value="1"/>
</dbReference>